<dbReference type="Gene3D" id="2.60.40.10">
    <property type="entry name" value="Immunoglobulins"/>
    <property type="match status" value="1"/>
</dbReference>
<dbReference type="InterPro" id="IPR013783">
    <property type="entry name" value="Ig-like_fold"/>
</dbReference>
<dbReference type="Proteomes" id="UP001432312">
    <property type="component" value="Chromosome"/>
</dbReference>
<feature type="region of interest" description="Disordered" evidence="1">
    <location>
        <begin position="1"/>
        <end position="50"/>
    </location>
</feature>
<sequence length="536" mass="55666">MAQADPAKPDARGTTAPDLDLGLGKDAKSKSNTFTSPADRTVRKATAPSAKTGAAAAQSVASANPDLAVGLTAYGVTAHGTEVDTTITSVDTALKVTINWGDGKSDVFDAYGSDSRTTAHTYAEVGSYTVKVTVTDAANAVSAVNEVVFVTAGADFTPYAPTRLLDTRNGTGAPMGMVQPYSSTRVKVGGNGGIPAGVTAVVLNITVTNTSTEGHITAFPEGTERPTTSNVNYKARQSVPNLVIVKVGKNGYVEIANRGGAPVDLIADVTGYFSKTASSGYTPVTPSRFVDTREGLGTAQGQLGGRKTFSTQISGLRGVPQGISAVALNVTVTNPKEAGHLSVFPGGGATPTASNLNFTPGQTIANSVIVPVSADGKISVFNGAWAGTDVVVDVVGYYSADSKSAFLPLSPERLLDTRDPQDPVYGKLWGQSYIYMPMSFDDPSITGFVLNSTVTNPEGDGYLTVTPDPNSIDDYINETASWPTPPNSSNLNWTKGATVPNLVQASTGSNGIIDLWNRGWDDVDLIVDLFGLYQQG</sequence>
<organism evidence="3 4">
    <name type="scientific">Streptomyces erythrochromogenes</name>
    <dbReference type="NCBI Taxonomy" id="285574"/>
    <lineage>
        <taxon>Bacteria</taxon>
        <taxon>Bacillati</taxon>
        <taxon>Actinomycetota</taxon>
        <taxon>Actinomycetes</taxon>
        <taxon>Kitasatosporales</taxon>
        <taxon>Streptomycetaceae</taxon>
        <taxon>Streptomyces</taxon>
    </lineage>
</organism>
<evidence type="ECO:0000259" key="2">
    <source>
        <dbReference type="PROSITE" id="PS50093"/>
    </source>
</evidence>
<gene>
    <name evidence="3" type="ORF">OHA91_07650</name>
</gene>
<protein>
    <submittedName>
        <fullName evidence="3">PKD domain-containing protein</fullName>
    </submittedName>
</protein>
<keyword evidence="4" id="KW-1185">Reference proteome</keyword>
<feature type="domain" description="PKD" evidence="2">
    <location>
        <begin position="99"/>
        <end position="155"/>
    </location>
</feature>
<dbReference type="InterPro" id="IPR000601">
    <property type="entry name" value="PKD_dom"/>
</dbReference>
<reference evidence="3" key="1">
    <citation type="submission" date="2022-10" db="EMBL/GenBank/DDBJ databases">
        <title>The complete genomes of actinobacterial strains from the NBC collection.</title>
        <authorList>
            <person name="Joergensen T.S."/>
            <person name="Alvarez Arevalo M."/>
            <person name="Sterndorff E.B."/>
            <person name="Faurdal D."/>
            <person name="Vuksanovic O."/>
            <person name="Mourched A.-S."/>
            <person name="Charusanti P."/>
            <person name="Shaw S."/>
            <person name="Blin K."/>
            <person name="Weber T."/>
        </authorList>
    </citation>
    <scope>NUCLEOTIDE SEQUENCE</scope>
    <source>
        <strain evidence="3">NBC_00303</strain>
    </source>
</reference>
<proteinExistence type="predicted"/>
<dbReference type="CDD" id="cd00146">
    <property type="entry name" value="PKD"/>
    <property type="match status" value="1"/>
</dbReference>
<dbReference type="InterPro" id="IPR035986">
    <property type="entry name" value="PKD_dom_sf"/>
</dbReference>
<dbReference type="RefSeq" id="WP_063835673.1">
    <property type="nucleotide sequence ID" value="NZ_CP108036.1"/>
</dbReference>
<evidence type="ECO:0000313" key="4">
    <source>
        <dbReference type="Proteomes" id="UP001432312"/>
    </source>
</evidence>
<name>A0ABZ1Q6Q3_9ACTN</name>
<dbReference type="PROSITE" id="PS50093">
    <property type="entry name" value="PKD"/>
    <property type="match status" value="1"/>
</dbReference>
<dbReference type="SUPFAM" id="SSF49299">
    <property type="entry name" value="PKD domain"/>
    <property type="match status" value="1"/>
</dbReference>
<dbReference type="EMBL" id="CP108036">
    <property type="protein sequence ID" value="WUN78376.1"/>
    <property type="molecule type" value="Genomic_DNA"/>
</dbReference>
<evidence type="ECO:0000256" key="1">
    <source>
        <dbReference type="SAM" id="MobiDB-lite"/>
    </source>
</evidence>
<dbReference type="Pfam" id="PF00801">
    <property type="entry name" value="PKD"/>
    <property type="match status" value="1"/>
</dbReference>
<dbReference type="GeneID" id="95495897"/>
<evidence type="ECO:0000313" key="3">
    <source>
        <dbReference type="EMBL" id="WUN78376.1"/>
    </source>
</evidence>
<accession>A0ABZ1Q6Q3</accession>